<feature type="transmembrane region" description="Helical" evidence="1">
    <location>
        <begin position="670"/>
        <end position="690"/>
    </location>
</feature>
<feature type="transmembrane region" description="Helical" evidence="1">
    <location>
        <begin position="301"/>
        <end position="318"/>
    </location>
</feature>
<evidence type="ECO:0008006" key="4">
    <source>
        <dbReference type="Google" id="ProtNLM"/>
    </source>
</evidence>
<feature type="transmembrane region" description="Helical" evidence="1">
    <location>
        <begin position="21"/>
        <end position="43"/>
    </location>
</feature>
<feature type="transmembrane region" description="Helical" evidence="1">
    <location>
        <begin position="330"/>
        <end position="347"/>
    </location>
</feature>
<feature type="transmembrane region" description="Helical" evidence="1">
    <location>
        <begin position="99"/>
        <end position="117"/>
    </location>
</feature>
<sequence length="699" mass="81202">MIRSLQERSMLLTRKSIPYEYFVLLGYIILQTVIWLKLNAWYWGDQNFALAPDFSTTIYRNYIFYGLDNYPFLAGPTLAIPQLWYYGLILLTYQLPFPFSQYVLVIFIFYIGASYILKIIKNIIVGSSNFEENAFRRVIFTLVIGVAYMTNWDVYYSNGPGLYEQLFVYCLMPPLMYYIIKLLKNEEVLRKLSYLGVIILLSSVIGGIATTYLIGETFGLIILLTIGYYFLYRNKINIIFTVAVPILFLLSNVYWINISLPVIISTVNQQSFLKVSYQFFVGNARPWVYVFLGLYSYSSKYIINMIILVILISIPFLLMNIKGQDGKRHLIPWAILYFIVSTFYAGIDSPFGSVYNYLFLNVPYFVEFRTLTVAFGWIQGLIFSVLIPVSIITLSSYIKRAHLKEVLLLVFLSLILLSSYQIVEGTVWSTITVPHYFTKTITYLNSIEGNFNVLAIPETHLWMYTKWYTGVNLLVWGSNKPVFEGGGYDYANPELNEIYHELSNYLYSYNRSAELPLYNLLYLTNIRYIVLQGDALNYNITNYIHTLQQYQKDGLLRLVANFSPYYIYEVNNMNSSLFLGTNYNLSNLNVYTQNVSELLKPISYKEINPSIYELANVKYRYIVLTYAYNPSWIADNMTSHLQFLYANAFETKSNYIKITNSAYYYQLEGYVLLATTLLIAVIMILIPILARAIKRLLTI</sequence>
<dbReference type="KEGG" id="mten:GWK48_11065"/>
<name>A0A6N0NVT6_9CREN</name>
<feature type="transmembrane region" description="Helical" evidence="1">
    <location>
        <begin position="162"/>
        <end position="180"/>
    </location>
</feature>
<dbReference type="RefSeq" id="WP_174632263.1">
    <property type="nucleotide sequence ID" value="NZ_CP049074.1"/>
</dbReference>
<dbReference type="AlphaFoldDB" id="A0A6N0NVT6"/>
<organism evidence="2 3">
    <name type="scientific">Metallosphaera tengchongensis</name>
    <dbReference type="NCBI Taxonomy" id="1532350"/>
    <lineage>
        <taxon>Archaea</taxon>
        <taxon>Thermoproteota</taxon>
        <taxon>Thermoprotei</taxon>
        <taxon>Sulfolobales</taxon>
        <taxon>Sulfolobaceae</taxon>
        <taxon>Metallosphaera</taxon>
    </lineage>
</organism>
<keyword evidence="3" id="KW-1185">Reference proteome</keyword>
<dbReference type="Proteomes" id="UP000509301">
    <property type="component" value="Chromosome"/>
</dbReference>
<gene>
    <name evidence="2" type="ORF">GWK48_11065</name>
</gene>
<dbReference type="GeneID" id="55642490"/>
<accession>A0A6N0NVT6</accession>
<keyword evidence="1" id="KW-0472">Membrane</keyword>
<protein>
    <recommendedName>
        <fullName evidence="4">YfhO family protein</fullName>
    </recommendedName>
</protein>
<keyword evidence="1" id="KW-1133">Transmembrane helix</keyword>
<reference evidence="2 3" key="1">
    <citation type="submission" date="2020-02" db="EMBL/GenBank/DDBJ databases">
        <title>Comparative genome analysis reveals the metabolism and evolution of the thermophilic archaeal genus Metallosphaera.</title>
        <authorList>
            <person name="Jiang C."/>
        </authorList>
    </citation>
    <scope>NUCLEOTIDE SEQUENCE [LARGE SCALE GENOMIC DNA]</scope>
    <source>
        <strain evidence="2 3">Ric-A</strain>
    </source>
</reference>
<evidence type="ECO:0000313" key="2">
    <source>
        <dbReference type="EMBL" id="QKR00852.1"/>
    </source>
</evidence>
<feature type="transmembrane region" description="Helical" evidence="1">
    <location>
        <begin position="138"/>
        <end position="156"/>
    </location>
</feature>
<dbReference type="EMBL" id="CP049074">
    <property type="protein sequence ID" value="QKR00852.1"/>
    <property type="molecule type" value="Genomic_DNA"/>
</dbReference>
<feature type="transmembrane region" description="Helical" evidence="1">
    <location>
        <begin position="238"/>
        <end position="256"/>
    </location>
</feature>
<feature type="transmembrane region" description="Helical" evidence="1">
    <location>
        <begin position="214"/>
        <end position="231"/>
    </location>
</feature>
<evidence type="ECO:0000256" key="1">
    <source>
        <dbReference type="SAM" id="Phobius"/>
    </source>
</evidence>
<keyword evidence="1" id="KW-0812">Transmembrane</keyword>
<dbReference type="OrthoDB" id="43471at2157"/>
<feature type="transmembrane region" description="Helical" evidence="1">
    <location>
        <begin position="192"/>
        <end position="208"/>
    </location>
</feature>
<evidence type="ECO:0000313" key="3">
    <source>
        <dbReference type="Proteomes" id="UP000509301"/>
    </source>
</evidence>
<feature type="transmembrane region" description="Helical" evidence="1">
    <location>
        <begin position="406"/>
        <end position="423"/>
    </location>
</feature>
<proteinExistence type="predicted"/>
<feature type="transmembrane region" description="Helical" evidence="1">
    <location>
        <begin position="374"/>
        <end position="394"/>
    </location>
</feature>